<dbReference type="Proteomes" id="UP000017836">
    <property type="component" value="Unassembled WGS sequence"/>
</dbReference>
<gene>
    <name evidence="2" type="ORF">AMTR_s00062p00167150</name>
</gene>
<reference evidence="3" key="1">
    <citation type="journal article" date="2013" name="Science">
        <title>The Amborella genome and the evolution of flowering plants.</title>
        <authorList>
            <consortium name="Amborella Genome Project"/>
        </authorList>
    </citation>
    <scope>NUCLEOTIDE SEQUENCE [LARGE SCALE GENOMIC DNA]</scope>
</reference>
<feature type="compositionally biased region" description="Basic and acidic residues" evidence="1">
    <location>
        <begin position="37"/>
        <end position="49"/>
    </location>
</feature>
<keyword evidence="3" id="KW-1185">Reference proteome</keyword>
<evidence type="ECO:0000313" key="3">
    <source>
        <dbReference type="Proteomes" id="UP000017836"/>
    </source>
</evidence>
<dbReference type="EMBL" id="KI392068">
    <property type="protein sequence ID" value="ERN19658.1"/>
    <property type="molecule type" value="Genomic_DNA"/>
</dbReference>
<dbReference type="AlphaFoldDB" id="U5DGV1"/>
<evidence type="ECO:0000256" key="1">
    <source>
        <dbReference type="SAM" id="MobiDB-lite"/>
    </source>
</evidence>
<accession>U5DGV1</accession>
<evidence type="ECO:0000313" key="2">
    <source>
        <dbReference type="EMBL" id="ERN19658.1"/>
    </source>
</evidence>
<feature type="non-terminal residue" evidence="2">
    <location>
        <position position="128"/>
    </location>
</feature>
<dbReference type="Gramene" id="ERN19658">
    <property type="protein sequence ID" value="ERN19658"/>
    <property type="gene ID" value="AMTR_s00062p00167150"/>
</dbReference>
<sequence>LLEQNVSSSEAYSSATLYSLSTRTATATSSLKLGNITERKQSEKEEEMTRLLTKRAASKSLRELKKGKNLENPVMVFDVEKSLDEEEDVIFSSQREEFWLKNGPTVPVGENLYLKENKIIGEPESVFI</sequence>
<name>U5DGV1_AMBTC</name>
<protein>
    <submittedName>
        <fullName evidence="2">Uncharacterized protein</fullName>
    </submittedName>
</protein>
<dbReference type="HOGENOM" id="CLU_1965173_0_0_1"/>
<feature type="non-terminal residue" evidence="2">
    <location>
        <position position="1"/>
    </location>
</feature>
<organism evidence="2 3">
    <name type="scientific">Amborella trichopoda</name>
    <dbReference type="NCBI Taxonomy" id="13333"/>
    <lineage>
        <taxon>Eukaryota</taxon>
        <taxon>Viridiplantae</taxon>
        <taxon>Streptophyta</taxon>
        <taxon>Embryophyta</taxon>
        <taxon>Tracheophyta</taxon>
        <taxon>Spermatophyta</taxon>
        <taxon>Magnoliopsida</taxon>
        <taxon>Amborellales</taxon>
        <taxon>Amborellaceae</taxon>
        <taxon>Amborella</taxon>
    </lineage>
</organism>
<feature type="compositionally biased region" description="Low complexity" evidence="1">
    <location>
        <begin position="22"/>
        <end position="33"/>
    </location>
</feature>
<proteinExistence type="predicted"/>
<feature type="region of interest" description="Disordered" evidence="1">
    <location>
        <begin position="22"/>
        <end position="50"/>
    </location>
</feature>